<dbReference type="GeneID" id="80517005"/>
<proteinExistence type="predicted"/>
<organism evidence="1">
    <name type="scientific">Tupanvirus deep ocean</name>
    <dbReference type="NCBI Taxonomy" id="2126984"/>
    <lineage>
        <taxon>Viruses</taxon>
        <taxon>Varidnaviria</taxon>
        <taxon>Bamfordvirae</taxon>
        <taxon>Nucleocytoviricota</taxon>
        <taxon>Megaviricetes</taxon>
        <taxon>Imitervirales</taxon>
        <taxon>Mimiviridae</taxon>
        <taxon>Megamimivirinae</taxon>
        <taxon>Tupanvirus</taxon>
        <taxon>Tupanvirus altamarinense</taxon>
    </lineage>
</organism>
<evidence type="ECO:0000313" key="1">
    <source>
        <dbReference type="EMBL" id="QKU33706.1"/>
    </source>
</evidence>
<sequence>MNRVASRYFGLYRPWGFKENKFMFFYTGNPVRYTMAIQKELSELNNNGFFEIARDVLELKCPPAYITFTKNAYPNFKEIHQNITKFFLEKNGETLALSKSPIKHWPVVSLKKKEMNKLNDLDNFIEEITKKDFVNKLNELLDAVNKK</sequence>
<dbReference type="RefSeq" id="YP_010780314.1">
    <property type="nucleotide sequence ID" value="NC_075038.1"/>
</dbReference>
<accession>A0A6N1NNL2</accession>
<reference evidence="1" key="2">
    <citation type="journal article" date="2018" name="Nat. Commun.">
        <title>Tailed giant Tupanvirus possesses the most complete translational apparatus of the known virosphere.</title>
        <authorList>
            <person name="Abrahao J."/>
            <person name="Silva L."/>
            <person name="Silva L.S."/>
            <person name="Khalil J.Y.B."/>
            <person name="Rodrigues R."/>
            <person name="Arantes T."/>
            <person name="Assis F."/>
            <person name="Boratto P."/>
            <person name="Andrade M."/>
            <person name="Kroon E.G."/>
            <person name="Ribeiro B."/>
            <person name="Bergier I."/>
            <person name="Seligmann H."/>
            <person name="Ghigo E."/>
            <person name="Colson P."/>
            <person name="Levasseur A."/>
            <person name="Kroemer G."/>
            <person name="Raoult D."/>
            <person name="La Scola B."/>
        </authorList>
    </citation>
    <scope>NUCLEOTIDE SEQUENCE [LARGE SCALE GENOMIC DNA]</scope>
    <source>
        <strain evidence="1">Deep ocean</strain>
    </source>
</reference>
<dbReference type="KEGG" id="vg:80517005"/>
<reference evidence="1" key="1">
    <citation type="submission" date="2017-06" db="EMBL/GenBank/DDBJ databases">
        <authorList>
            <person name="Assis F.L."/>
            <person name="Abrahao J.S."/>
            <person name="Silva L."/>
            <person name="Khalil J.B."/>
            <person name="Rodrigues R."/>
            <person name="Silva L.S."/>
            <person name="Boratto P."/>
            <person name="Andrade M."/>
            <person name="Kroon E.G."/>
            <person name="Ribeiro B."/>
            <person name="Bergier I."/>
            <person name="Seligmann H."/>
            <person name="Ghigo E."/>
            <person name="Colson P."/>
            <person name="Levasseur A."/>
            <person name="Raoult D."/>
            <person name="Scola B.L."/>
        </authorList>
    </citation>
    <scope>NUCLEOTIDE SEQUENCE</scope>
    <source>
        <strain evidence="1">Deep ocean</strain>
    </source>
</reference>
<name>A0A6N1NNL2_9VIRU</name>
<dbReference type="EMBL" id="MF405918">
    <property type="protein sequence ID" value="QKU33706.1"/>
    <property type="molecule type" value="Genomic_DNA"/>
</dbReference>
<protein>
    <submittedName>
        <fullName evidence="1">Putative ORFan</fullName>
    </submittedName>
</protein>